<protein>
    <recommendedName>
        <fullName evidence="5">Zn(2)-C6 fungal-type domain-containing protein</fullName>
    </recommendedName>
</protein>
<evidence type="ECO:0000256" key="3">
    <source>
        <dbReference type="ARBA" id="ARBA00023242"/>
    </source>
</evidence>
<dbReference type="InterPro" id="IPR007219">
    <property type="entry name" value="XnlR_reg_dom"/>
</dbReference>
<dbReference type="STRING" id="683960.A0A1E3P5K4"/>
<feature type="compositionally biased region" description="Polar residues" evidence="4">
    <location>
        <begin position="137"/>
        <end position="164"/>
    </location>
</feature>
<feature type="region of interest" description="Disordered" evidence="4">
    <location>
        <begin position="127"/>
        <end position="166"/>
    </location>
</feature>
<dbReference type="GO" id="GO:0009074">
    <property type="term" value="P:aromatic amino acid family catabolic process"/>
    <property type="evidence" value="ECO:0007669"/>
    <property type="project" value="EnsemblFungi"/>
</dbReference>
<dbReference type="SMART" id="SM00066">
    <property type="entry name" value="GAL4"/>
    <property type="match status" value="1"/>
</dbReference>
<accession>A0A1E3P5K4</accession>
<dbReference type="InterPro" id="IPR036864">
    <property type="entry name" value="Zn2-C6_fun-type_DNA-bd_sf"/>
</dbReference>
<name>A0A1E3P5K4_WICAA</name>
<dbReference type="InterPro" id="IPR052780">
    <property type="entry name" value="AAA_Catabolism_Regulators"/>
</dbReference>
<sequence>FRRNYKACLNCRTRKVRCDLGPVEAPHDPPCARCRRERKECVFADSRRGGSHGGGASSAGNSIGSSVNKKRKTESTPTPEVRSIPHTRQNSTEVQVTTLQGALVFLARAAGTIAKADDRDNISAREIHEKLEDQEDGISSTSNLSTRENSNTNILNQTQGSNDYENFAPLVRPQGKGPIMMPPVSKSANVHPNPSKKLSDIEYIGPNKMLTEEEAENLINLFFLTMHPFFPHIPTQLHDPQTLAQYPILLCAILTISSRYHPFENQPSHDINKNSRNIQLHERLWIYCQRLISQTVWAEASTRSIGTVLAFLLFTEWNPRAIHWRWSDYANNKDDMGPEGPPGLGGNSDEEDSLAGLGAMRRSDRMAWMLVGTSVRLAQDMGFINSSSKIFIATHIAETQTAMNLGQRSMLSQSLGEIDLDNDEDDDEVVDSKKQYQHDEFILSLDEECLRNRHFKKNNLKFSIMQKAKLELLKITSLAYETIYCGKYQVDGYNQFQNLSVLSILSPLIENWYKTYKKLLKPSNPKNFNHHCNLKNATNTKHVNEITKQVDKESLICDYYYCQLYIYSLALSAENPLNTNPSDVKKPLNNLKLDEISKAAKYVELAYNAAKEILVAAIRVHKLKMLKYMPVRWVTRIVRSVAFIVKCFLTLTNGAQQQLSSPLQQASQASTILTLSIIPTEEIIQTIQKAAIVLREASPDELHLCTRYSTILMYLCSEMKYRSKLSINPP</sequence>
<dbReference type="GeneID" id="30197869"/>
<dbReference type="CDD" id="cd12148">
    <property type="entry name" value="fungal_TF_MHR"/>
    <property type="match status" value="1"/>
</dbReference>
<dbReference type="Proteomes" id="UP000094112">
    <property type="component" value="Unassembled WGS sequence"/>
</dbReference>
<feature type="region of interest" description="Disordered" evidence="4">
    <location>
        <begin position="45"/>
        <end position="93"/>
    </location>
</feature>
<dbReference type="GO" id="GO:0000981">
    <property type="term" value="F:DNA-binding transcription factor activity, RNA polymerase II-specific"/>
    <property type="evidence" value="ECO:0007669"/>
    <property type="project" value="EnsemblFungi"/>
</dbReference>
<dbReference type="GO" id="GO:0005634">
    <property type="term" value="C:nucleus"/>
    <property type="evidence" value="ECO:0007669"/>
    <property type="project" value="EnsemblFungi"/>
</dbReference>
<dbReference type="CDD" id="cd00067">
    <property type="entry name" value="GAL4"/>
    <property type="match status" value="1"/>
</dbReference>
<keyword evidence="7" id="KW-1185">Reference proteome</keyword>
<dbReference type="AlphaFoldDB" id="A0A1E3P5K4"/>
<proteinExistence type="predicted"/>
<keyword evidence="2" id="KW-0862">Zinc</keyword>
<dbReference type="GO" id="GO:0003677">
    <property type="term" value="F:DNA binding"/>
    <property type="evidence" value="ECO:0007669"/>
    <property type="project" value="InterPro"/>
</dbReference>
<dbReference type="GO" id="GO:0045944">
    <property type="term" value="P:positive regulation of transcription by RNA polymerase II"/>
    <property type="evidence" value="ECO:0007669"/>
    <property type="project" value="EnsemblFungi"/>
</dbReference>
<dbReference type="PROSITE" id="PS50048">
    <property type="entry name" value="ZN2_CY6_FUNGAL_2"/>
    <property type="match status" value="1"/>
</dbReference>
<evidence type="ECO:0000256" key="4">
    <source>
        <dbReference type="SAM" id="MobiDB-lite"/>
    </source>
</evidence>
<dbReference type="Gene3D" id="4.10.240.10">
    <property type="entry name" value="Zn(2)-C6 fungal-type DNA-binding domain"/>
    <property type="match status" value="1"/>
</dbReference>
<feature type="domain" description="Zn(2)-C6 fungal-type" evidence="5">
    <location>
        <begin position="7"/>
        <end position="43"/>
    </location>
</feature>
<dbReference type="PANTHER" id="PTHR31644">
    <property type="entry name" value="TRANSCRIPTIONAL ACTIVATOR ARO80-RELATED"/>
    <property type="match status" value="1"/>
</dbReference>
<feature type="non-terminal residue" evidence="6">
    <location>
        <position position="730"/>
    </location>
</feature>
<dbReference type="Pfam" id="PF00172">
    <property type="entry name" value="Zn_clus"/>
    <property type="match status" value="1"/>
</dbReference>
<evidence type="ECO:0000313" key="6">
    <source>
        <dbReference type="EMBL" id="ODQ60212.1"/>
    </source>
</evidence>
<dbReference type="PROSITE" id="PS00463">
    <property type="entry name" value="ZN2_CY6_FUNGAL_1"/>
    <property type="match status" value="1"/>
</dbReference>
<evidence type="ECO:0000259" key="5">
    <source>
        <dbReference type="PROSITE" id="PS50048"/>
    </source>
</evidence>
<dbReference type="GO" id="GO:0008270">
    <property type="term" value="F:zinc ion binding"/>
    <property type="evidence" value="ECO:0007669"/>
    <property type="project" value="InterPro"/>
</dbReference>
<reference evidence="6 7" key="1">
    <citation type="journal article" date="2016" name="Proc. Natl. Acad. Sci. U.S.A.">
        <title>Comparative genomics of biotechnologically important yeasts.</title>
        <authorList>
            <person name="Riley R."/>
            <person name="Haridas S."/>
            <person name="Wolfe K.H."/>
            <person name="Lopes M.R."/>
            <person name="Hittinger C.T."/>
            <person name="Goeker M."/>
            <person name="Salamov A.A."/>
            <person name="Wisecaver J.H."/>
            <person name="Long T.M."/>
            <person name="Calvey C.H."/>
            <person name="Aerts A.L."/>
            <person name="Barry K.W."/>
            <person name="Choi C."/>
            <person name="Clum A."/>
            <person name="Coughlan A.Y."/>
            <person name="Deshpande S."/>
            <person name="Douglass A.P."/>
            <person name="Hanson S.J."/>
            <person name="Klenk H.-P."/>
            <person name="LaButti K.M."/>
            <person name="Lapidus A."/>
            <person name="Lindquist E.A."/>
            <person name="Lipzen A.M."/>
            <person name="Meier-Kolthoff J.P."/>
            <person name="Ohm R.A."/>
            <person name="Otillar R.P."/>
            <person name="Pangilinan J.L."/>
            <person name="Peng Y."/>
            <person name="Rokas A."/>
            <person name="Rosa C.A."/>
            <person name="Scheuner C."/>
            <person name="Sibirny A.A."/>
            <person name="Slot J.C."/>
            <person name="Stielow J.B."/>
            <person name="Sun H."/>
            <person name="Kurtzman C.P."/>
            <person name="Blackwell M."/>
            <person name="Grigoriev I.V."/>
            <person name="Jeffries T.W."/>
        </authorList>
    </citation>
    <scope>NUCLEOTIDE SEQUENCE [LARGE SCALE GENOMIC DNA]</scope>
    <source>
        <strain evidence="7">ATCC 58044 / CBS 1984 / NCYC 433 / NRRL Y-366-8</strain>
    </source>
</reference>
<evidence type="ECO:0000256" key="1">
    <source>
        <dbReference type="ARBA" id="ARBA00022723"/>
    </source>
</evidence>
<dbReference type="RefSeq" id="XP_019039419.1">
    <property type="nucleotide sequence ID" value="XM_019180623.1"/>
</dbReference>
<keyword evidence="3" id="KW-0539">Nucleus</keyword>
<evidence type="ECO:0000256" key="2">
    <source>
        <dbReference type="ARBA" id="ARBA00022833"/>
    </source>
</evidence>
<organism evidence="6 7">
    <name type="scientific">Wickerhamomyces anomalus (strain ATCC 58044 / CBS 1984 / NCYC 433 / NRRL Y-366-8)</name>
    <name type="common">Yeast</name>
    <name type="synonym">Hansenula anomala</name>
    <dbReference type="NCBI Taxonomy" id="683960"/>
    <lineage>
        <taxon>Eukaryota</taxon>
        <taxon>Fungi</taxon>
        <taxon>Dikarya</taxon>
        <taxon>Ascomycota</taxon>
        <taxon>Saccharomycotina</taxon>
        <taxon>Saccharomycetes</taxon>
        <taxon>Phaffomycetales</taxon>
        <taxon>Wickerhamomycetaceae</taxon>
        <taxon>Wickerhamomyces</taxon>
    </lineage>
</organism>
<dbReference type="SMART" id="SM00906">
    <property type="entry name" value="Fungal_trans"/>
    <property type="match status" value="1"/>
</dbReference>
<gene>
    <name evidence="6" type="ORF">WICANDRAFT_14992</name>
</gene>
<dbReference type="InterPro" id="IPR001138">
    <property type="entry name" value="Zn2Cys6_DnaBD"/>
</dbReference>
<dbReference type="PANTHER" id="PTHR31644:SF2">
    <property type="entry name" value="TRANSCRIPTIONAL ACTIVATOR ARO80-RELATED"/>
    <property type="match status" value="1"/>
</dbReference>
<keyword evidence="1" id="KW-0479">Metal-binding</keyword>
<dbReference type="EMBL" id="KV454210">
    <property type="protein sequence ID" value="ODQ60212.1"/>
    <property type="molecule type" value="Genomic_DNA"/>
</dbReference>
<feature type="non-terminal residue" evidence="6">
    <location>
        <position position="1"/>
    </location>
</feature>
<dbReference type="OrthoDB" id="2262349at2759"/>
<dbReference type="GO" id="GO:0006351">
    <property type="term" value="P:DNA-templated transcription"/>
    <property type="evidence" value="ECO:0007669"/>
    <property type="project" value="InterPro"/>
</dbReference>
<evidence type="ECO:0000313" key="7">
    <source>
        <dbReference type="Proteomes" id="UP000094112"/>
    </source>
</evidence>
<dbReference type="SUPFAM" id="SSF57701">
    <property type="entry name" value="Zn2/Cys6 DNA-binding domain"/>
    <property type="match status" value="1"/>
</dbReference>